<dbReference type="Pfam" id="PF12840">
    <property type="entry name" value="HTH_20"/>
    <property type="match status" value="1"/>
</dbReference>
<accession>A0A1H5CZM8</accession>
<dbReference type="GO" id="GO:0097063">
    <property type="term" value="F:cadmium ion sensor activity"/>
    <property type="evidence" value="ECO:0007669"/>
    <property type="project" value="TreeGrafter"/>
</dbReference>
<dbReference type="Proteomes" id="UP000183407">
    <property type="component" value="Unassembled WGS sequence"/>
</dbReference>
<proteinExistence type="predicted"/>
<dbReference type="InterPro" id="IPR036390">
    <property type="entry name" value="WH_DNA-bd_sf"/>
</dbReference>
<dbReference type="AlphaFoldDB" id="A0A1H5CZM8"/>
<organism evidence="2 3">
    <name type="scientific">Rhodococcus jostii</name>
    <dbReference type="NCBI Taxonomy" id="132919"/>
    <lineage>
        <taxon>Bacteria</taxon>
        <taxon>Bacillati</taxon>
        <taxon>Actinomycetota</taxon>
        <taxon>Actinomycetes</taxon>
        <taxon>Mycobacteriales</taxon>
        <taxon>Nocardiaceae</taxon>
        <taxon>Rhodococcus</taxon>
    </lineage>
</organism>
<evidence type="ECO:0000313" key="3">
    <source>
        <dbReference type="Proteomes" id="UP000183407"/>
    </source>
</evidence>
<dbReference type="PANTHER" id="PTHR39168:SF1">
    <property type="entry name" value="TRANSCRIPTIONAL REGULATORY PROTEIN"/>
    <property type="match status" value="1"/>
</dbReference>
<dbReference type="SUPFAM" id="SSF46785">
    <property type="entry name" value="Winged helix' DNA-binding domain"/>
    <property type="match status" value="1"/>
</dbReference>
<dbReference type="PANTHER" id="PTHR39168">
    <property type="entry name" value="TRANSCRIPTIONAL REGULATOR-RELATED"/>
    <property type="match status" value="1"/>
</dbReference>
<dbReference type="NCBIfam" id="NF033788">
    <property type="entry name" value="HTH_metalloreg"/>
    <property type="match status" value="1"/>
</dbReference>
<dbReference type="Gene3D" id="1.10.10.10">
    <property type="entry name" value="Winged helix-like DNA-binding domain superfamily/Winged helix DNA-binding domain"/>
    <property type="match status" value="1"/>
</dbReference>
<reference evidence="3" key="1">
    <citation type="submission" date="2016-10" db="EMBL/GenBank/DDBJ databases">
        <authorList>
            <person name="Varghese N."/>
        </authorList>
    </citation>
    <scope>NUCLEOTIDE SEQUENCE [LARGE SCALE GENOMIC DNA]</scope>
    <source>
        <strain evidence="3">DSM 44719</strain>
    </source>
</reference>
<sequence>MSRTYAGVMAVHSATDGPAGDADVARIAALIGDRTRTRVLMALADGRALPAGMLASEAGVTASTISEHLTRLVDAHLLTVERSGRARYFRLADPSVAEALEAIARISPPEPIRSLRQGTRAHALRRARTCYNHLAGRLGVTVMAAFLDQELLTGGDGHHHSEGAGTDRLSAPGTDLTYRLTAHGRSRFAAFGLDLPAPRREPQAIRYCVDWSEQRHHLAGPLGAALTQRMFDLEWLRRTDQRRVVHLTEPGRHGLHDTFGIPENWDDPT</sequence>
<dbReference type="PROSITE" id="PS50987">
    <property type="entry name" value="HTH_ARSR_2"/>
    <property type="match status" value="1"/>
</dbReference>
<dbReference type="GO" id="GO:0046686">
    <property type="term" value="P:response to cadmium ion"/>
    <property type="evidence" value="ECO:0007669"/>
    <property type="project" value="TreeGrafter"/>
</dbReference>
<dbReference type="InterPro" id="IPR001845">
    <property type="entry name" value="HTH_ArsR_DNA-bd_dom"/>
</dbReference>
<dbReference type="EMBL" id="FNTL01000004">
    <property type="protein sequence ID" value="SED72119.1"/>
    <property type="molecule type" value="Genomic_DNA"/>
</dbReference>
<name>A0A1H5CZM8_RHOJO</name>
<dbReference type="CDD" id="cd00090">
    <property type="entry name" value="HTH_ARSR"/>
    <property type="match status" value="1"/>
</dbReference>
<keyword evidence="2" id="KW-0238">DNA-binding</keyword>
<evidence type="ECO:0000259" key="1">
    <source>
        <dbReference type="PROSITE" id="PS50987"/>
    </source>
</evidence>
<gene>
    <name evidence="2" type="ORF">SAMN04490220_5323</name>
</gene>
<dbReference type="InterPro" id="IPR052543">
    <property type="entry name" value="HTH_Metal-responsive_Reg"/>
</dbReference>
<dbReference type="GO" id="GO:0003677">
    <property type="term" value="F:DNA binding"/>
    <property type="evidence" value="ECO:0007669"/>
    <property type="project" value="UniProtKB-KW"/>
</dbReference>
<dbReference type="GO" id="GO:0010288">
    <property type="term" value="P:response to lead ion"/>
    <property type="evidence" value="ECO:0007669"/>
    <property type="project" value="TreeGrafter"/>
</dbReference>
<dbReference type="InterPro" id="IPR011991">
    <property type="entry name" value="ArsR-like_HTH"/>
</dbReference>
<dbReference type="InterPro" id="IPR036388">
    <property type="entry name" value="WH-like_DNA-bd_sf"/>
</dbReference>
<feature type="domain" description="HTH arsR-type" evidence="1">
    <location>
        <begin position="16"/>
        <end position="111"/>
    </location>
</feature>
<dbReference type="GO" id="GO:0003700">
    <property type="term" value="F:DNA-binding transcription factor activity"/>
    <property type="evidence" value="ECO:0007669"/>
    <property type="project" value="InterPro"/>
</dbReference>
<dbReference type="GO" id="GO:0032791">
    <property type="term" value="F:lead ion binding"/>
    <property type="evidence" value="ECO:0007669"/>
    <property type="project" value="TreeGrafter"/>
</dbReference>
<protein>
    <submittedName>
        <fullName evidence="2">DNA-binding transcriptional regulator, ArsR family</fullName>
    </submittedName>
</protein>
<evidence type="ECO:0000313" key="2">
    <source>
        <dbReference type="EMBL" id="SED72119.1"/>
    </source>
</evidence>
<dbReference type="SMART" id="SM00418">
    <property type="entry name" value="HTH_ARSR"/>
    <property type="match status" value="1"/>
</dbReference>